<gene>
    <name evidence="3" type="ORF">C7I55_19825</name>
</gene>
<feature type="chain" id="PRO_5015151578" evidence="2">
    <location>
        <begin position="21"/>
        <end position="116"/>
    </location>
</feature>
<proteinExistence type="predicted"/>
<protein>
    <submittedName>
        <fullName evidence="3">Uncharacterized protein</fullName>
    </submittedName>
</protein>
<feature type="signal peptide" evidence="2">
    <location>
        <begin position="1"/>
        <end position="20"/>
    </location>
</feature>
<evidence type="ECO:0000313" key="3">
    <source>
        <dbReference type="EMBL" id="PSJ37957.1"/>
    </source>
</evidence>
<evidence type="ECO:0000313" key="4">
    <source>
        <dbReference type="Proteomes" id="UP000241167"/>
    </source>
</evidence>
<dbReference type="EMBL" id="PXYI01000007">
    <property type="protein sequence ID" value="PSJ37957.1"/>
    <property type="molecule type" value="Genomic_DNA"/>
</dbReference>
<evidence type="ECO:0000256" key="1">
    <source>
        <dbReference type="SAM" id="Coils"/>
    </source>
</evidence>
<dbReference type="OrthoDB" id="7597363at2"/>
<keyword evidence="4" id="KW-1185">Reference proteome</keyword>
<organism evidence="3 4">
    <name type="scientific">Allosphingosinicella deserti</name>
    <dbReference type="NCBI Taxonomy" id="2116704"/>
    <lineage>
        <taxon>Bacteria</taxon>
        <taxon>Pseudomonadati</taxon>
        <taxon>Pseudomonadota</taxon>
        <taxon>Alphaproteobacteria</taxon>
        <taxon>Sphingomonadales</taxon>
        <taxon>Sphingomonadaceae</taxon>
        <taxon>Allosphingosinicella</taxon>
    </lineage>
</organism>
<accession>A0A2P7QJ01</accession>
<evidence type="ECO:0000256" key="2">
    <source>
        <dbReference type="SAM" id="SignalP"/>
    </source>
</evidence>
<comment type="caution">
    <text evidence="3">The sequence shown here is derived from an EMBL/GenBank/DDBJ whole genome shotgun (WGS) entry which is preliminary data.</text>
</comment>
<dbReference type="Proteomes" id="UP000241167">
    <property type="component" value="Unassembled WGS sequence"/>
</dbReference>
<dbReference type="AlphaFoldDB" id="A0A2P7QJ01"/>
<keyword evidence="2" id="KW-0732">Signal</keyword>
<keyword evidence="1" id="KW-0175">Coiled coil</keyword>
<dbReference type="RefSeq" id="WP_106514770.1">
    <property type="nucleotide sequence ID" value="NZ_PXYI01000007.1"/>
</dbReference>
<reference evidence="3 4" key="1">
    <citation type="submission" date="2018-03" db="EMBL/GenBank/DDBJ databases">
        <title>The draft genome of Sphingosinicella sp. GL-C-18.</title>
        <authorList>
            <person name="Liu L."/>
            <person name="Li L."/>
            <person name="Liang L."/>
            <person name="Zhang X."/>
            <person name="Wang T."/>
        </authorList>
    </citation>
    <scope>NUCLEOTIDE SEQUENCE [LARGE SCALE GENOMIC DNA]</scope>
    <source>
        <strain evidence="3 4">GL-C-18</strain>
    </source>
</reference>
<feature type="coiled-coil region" evidence="1">
    <location>
        <begin position="32"/>
        <end position="59"/>
    </location>
</feature>
<name>A0A2P7QJ01_9SPHN</name>
<sequence>MRKFLIPALIVASVAAPAAAQDRGGYDSRRGGAGIERQIDQIEQQIDRLRDRRLISSSESQRLARQAEQIDRLHDRYRRDGLSRREYSDLEQRIQTLRQRVQAERREGRYDQRGRR</sequence>